<sequence>MDLWLVAAAAAAGYFAKFWENLTTVRDGFPEVSSADSGIGKDPIHKFSMIRKLQEDVPERRKFSDRKISDICGLNVASAAEVDSASVLDSEKFSDRHSWLLSDDIDFTMLSKKLLPWNVIRLLLVLF</sequence>
<accession>A0A9W7LIX6</accession>
<gene>
    <name evidence="1" type="ORF">HRI_000322100</name>
</gene>
<evidence type="ECO:0000313" key="1">
    <source>
        <dbReference type="EMBL" id="GMI66528.1"/>
    </source>
</evidence>
<protein>
    <submittedName>
        <fullName evidence="1">Uncharacterized protein</fullName>
    </submittedName>
</protein>
<dbReference type="OrthoDB" id="1701885at2759"/>
<keyword evidence="2" id="KW-1185">Reference proteome</keyword>
<organism evidence="1 2">
    <name type="scientific">Hibiscus trionum</name>
    <name type="common">Flower of an hour</name>
    <dbReference type="NCBI Taxonomy" id="183268"/>
    <lineage>
        <taxon>Eukaryota</taxon>
        <taxon>Viridiplantae</taxon>
        <taxon>Streptophyta</taxon>
        <taxon>Embryophyta</taxon>
        <taxon>Tracheophyta</taxon>
        <taxon>Spermatophyta</taxon>
        <taxon>Magnoliopsida</taxon>
        <taxon>eudicotyledons</taxon>
        <taxon>Gunneridae</taxon>
        <taxon>Pentapetalae</taxon>
        <taxon>rosids</taxon>
        <taxon>malvids</taxon>
        <taxon>Malvales</taxon>
        <taxon>Malvaceae</taxon>
        <taxon>Malvoideae</taxon>
        <taxon>Hibiscus</taxon>
    </lineage>
</organism>
<reference evidence="1" key="1">
    <citation type="submission" date="2023-05" db="EMBL/GenBank/DDBJ databases">
        <title>Genome and transcriptome analyses reveal genes involved in the formation of fine ridges on petal epidermal cells in Hibiscus trionum.</title>
        <authorList>
            <person name="Koshimizu S."/>
            <person name="Masuda S."/>
            <person name="Ishii T."/>
            <person name="Shirasu K."/>
            <person name="Hoshino A."/>
            <person name="Arita M."/>
        </authorList>
    </citation>
    <scope>NUCLEOTIDE SEQUENCE</scope>
    <source>
        <strain evidence="1">Hamamatsu line</strain>
    </source>
</reference>
<proteinExistence type="predicted"/>
<dbReference type="Proteomes" id="UP001165190">
    <property type="component" value="Unassembled WGS sequence"/>
</dbReference>
<name>A0A9W7LIX6_HIBTR</name>
<dbReference type="AlphaFoldDB" id="A0A9W7LIX6"/>
<comment type="caution">
    <text evidence="1">The sequence shown here is derived from an EMBL/GenBank/DDBJ whole genome shotgun (WGS) entry which is preliminary data.</text>
</comment>
<dbReference type="EMBL" id="BSYR01000004">
    <property type="protein sequence ID" value="GMI66528.1"/>
    <property type="molecule type" value="Genomic_DNA"/>
</dbReference>
<evidence type="ECO:0000313" key="2">
    <source>
        <dbReference type="Proteomes" id="UP001165190"/>
    </source>
</evidence>